<evidence type="ECO:0000313" key="3">
    <source>
        <dbReference type="EMBL" id="ADN16023.1"/>
    </source>
</evidence>
<dbReference type="Gene3D" id="3.90.70.10">
    <property type="entry name" value="Cysteine proteinases"/>
    <property type="match status" value="1"/>
</dbReference>
<dbReference type="STRING" id="497965.Cyan7822_4103"/>
<dbReference type="AlphaFoldDB" id="E0U6Y6"/>
<evidence type="ECO:0000313" key="4">
    <source>
        <dbReference type="Proteomes" id="UP000008206"/>
    </source>
</evidence>
<dbReference type="OrthoDB" id="5735764at2"/>
<dbReference type="InterPro" id="IPR039564">
    <property type="entry name" value="Peptidase_C39-like"/>
</dbReference>
<dbReference type="KEGG" id="cyj:Cyan7822_4103"/>
<dbReference type="InterPro" id="IPR008258">
    <property type="entry name" value="Transglycosylase_SLT_dom_1"/>
</dbReference>
<protein>
    <recommendedName>
        <fullName evidence="5">Peptidase C39-like domain-containing protein</fullName>
    </recommendedName>
</protein>
<keyword evidence="4" id="KW-1185">Reference proteome</keyword>
<evidence type="ECO:0000259" key="1">
    <source>
        <dbReference type="Pfam" id="PF01464"/>
    </source>
</evidence>
<reference evidence="4" key="1">
    <citation type="journal article" date="2011" name="MBio">
        <title>Novel metabolic attributes of the genus Cyanothece, comprising a group of unicellular nitrogen-fixing Cyanobacteria.</title>
        <authorList>
            <person name="Bandyopadhyay A."/>
            <person name="Elvitigala T."/>
            <person name="Welsh E."/>
            <person name="Stockel J."/>
            <person name="Liberton M."/>
            <person name="Min H."/>
            <person name="Sherman L.A."/>
            <person name="Pakrasi H.B."/>
        </authorList>
    </citation>
    <scope>NUCLEOTIDE SEQUENCE [LARGE SCALE GENOMIC DNA]</scope>
    <source>
        <strain evidence="4">PCC 7822</strain>
    </source>
</reference>
<dbReference type="Gene3D" id="1.10.530.10">
    <property type="match status" value="1"/>
</dbReference>
<evidence type="ECO:0000259" key="2">
    <source>
        <dbReference type="Pfam" id="PF13529"/>
    </source>
</evidence>
<proteinExistence type="predicted"/>
<dbReference type="Pfam" id="PF13529">
    <property type="entry name" value="Peptidase_C39_2"/>
    <property type="match status" value="1"/>
</dbReference>
<dbReference type="Proteomes" id="UP000008206">
    <property type="component" value="Chromosome"/>
</dbReference>
<sequence length="383" mass="42787">MLKKIRRRDAGFFILGSSLSLAFNSLKPKIKPESKKPVVVNQTTEFNYKNYPYFYQLDNEIDPYGSCALTSVAISLGHFGKTVSPDSLYLECQKRGLDRFSHLDIKKLLHEYEIEDNWSTEHKWADVFEHLKKGFPVIFSSENSFAASGHVIVLLFFDELTRLFICHDPYGRFKNPGYDNSPTAGKFVKYSEQLIYTQADNGNLSTWAHLIKPYAPLKRVIGDENCSKQFKNRVRLIANNINCDPSDLMAIMSFESGGSFSSAIKNQAGSGAVGLIQFMPQTAASLGTSTEALGRMTGLDQLDWVEKYFVAQLGANTSRKSLSDLYMAVLWPAAIGKSLNYGLFTRPGIAYSQNSGLDVNRDGIISVGEAITKVQARFLNRIS</sequence>
<dbReference type="Pfam" id="PF01464">
    <property type="entry name" value="SLT"/>
    <property type="match status" value="1"/>
</dbReference>
<dbReference type="HOGENOM" id="CLU_751682_0_0_3"/>
<feature type="domain" description="Transglycosylase SLT" evidence="1">
    <location>
        <begin position="240"/>
        <end position="290"/>
    </location>
</feature>
<accession>E0U6Y6</accession>
<dbReference type="EMBL" id="CP002198">
    <property type="protein sequence ID" value="ADN16023.1"/>
    <property type="molecule type" value="Genomic_DNA"/>
</dbReference>
<dbReference type="eggNOG" id="COG0741">
    <property type="taxonomic scope" value="Bacteria"/>
</dbReference>
<evidence type="ECO:0008006" key="5">
    <source>
        <dbReference type="Google" id="ProtNLM"/>
    </source>
</evidence>
<gene>
    <name evidence="3" type="ordered locus">Cyan7822_4103</name>
</gene>
<feature type="domain" description="Peptidase C39-like" evidence="2">
    <location>
        <begin position="50"/>
        <end position="170"/>
    </location>
</feature>
<dbReference type="RefSeq" id="WP_013324089.1">
    <property type="nucleotide sequence ID" value="NC_014501.1"/>
</dbReference>
<dbReference type="SUPFAM" id="SSF53955">
    <property type="entry name" value="Lysozyme-like"/>
    <property type="match status" value="1"/>
</dbReference>
<dbReference type="InterPro" id="IPR023346">
    <property type="entry name" value="Lysozyme-like_dom_sf"/>
</dbReference>
<name>E0U6Y6_GLOV7</name>
<organism evidence="3 4">
    <name type="scientific">Gloeothece verrucosa (strain PCC 7822)</name>
    <name type="common">Cyanothece sp. (strain PCC 7822)</name>
    <dbReference type="NCBI Taxonomy" id="497965"/>
    <lineage>
        <taxon>Bacteria</taxon>
        <taxon>Bacillati</taxon>
        <taxon>Cyanobacteriota</taxon>
        <taxon>Cyanophyceae</taxon>
        <taxon>Oscillatoriophycideae</taxon>
        <taxon>Chroococcales</taxon>
        <taxon>Aphanothecaceae</taxon>
        <taxon>Gloeothece</taxon>
        <taxon>Gloeothece verrucosa</taxon>
    </lineage>
</organism>